<dbReference type="InterPro" id="IPR036412">
    <property type="entry name" value="HAD-like_sf"/>
</dbReference>
<feature type="chain" id="PRO_5046246316" evidence="2">
    <location>
        <begin position="23"/>
        <end position="313"/>
    </location>
</feature>
<reference evidence="3 4" key="1">
    <citation type="submission" date="2020-03" db="EMBL/GenBank/DDBJ databases">
        <title>Genomic Encyclopedia of Type Strains, Phase IV (KMG-IV): sequencing the most valuable type-strain genomes for metagenomic binning, comparative biology and taxonomic classification.</title>
        <authorList>
            <person name="Goeker M."/>
        </authorList>
    </citation>
    <scope>NUCLEOTIDE SEQUENCE [LARGE SCALE GENOMIC DNA]</scope>
    <source>
        <strain evidence="3 4">DSM 27651</strain>
    </source>
</reference>
<accession>A0ABX0XMA1</accession>
<dbReference type="PROSITE" id="PS51257">
    <property type="entry name" value="PROKAR_LIPOPROTEIN"/>
    <property type="match status" value="1"/>
</dbReference>
<dbReference type="Proteomes" id="UP000734218">
    <property type="component" value="Unassembled WGS sequence"/>
</dbReference>
<comment type="caution">
    <text evidence="3">The sequence shown here is derived from an EMBL/GenBank/DDBJ whole genome shotgun (WGS) entry which is preliminary data.</text>
</comment>
<dbReference type="Pfam" id="PF03767">
    <property type="entry name" value="Acid_phosphat_B"/>
    <property type="match status" value="1"/>
</dbReference>
<dbReference type="InterPro" id="IPR005519">
    <property type="entry name" value="Acid_phosphat_B-like"/>
</dbReference>
<protein>
    <submittedName>
        <fullName evidence="3">Secreted acid phosphatase</fullName>
    </submittedName>
</protein>
<evidence type="ECO:0000313" key="3">
    <source>
        <dbReference type="EMBL" id="NJC33816.1"/>
    </source>
</evidence>
<dbReference type="EMBL" id="JAATJE010000001">
    <property type="protein sequence ID" value="NJC33816.1"/>
    <property type="molecule type" value="Genomic_DNA"/>
</dbReference>
<dbReference type="RefSeq" id="WP_342449736.1">
    <property type="nucleotide sequence ID" value="NZ_JAATJE010000001.1"/>
</dbReference>
<keyword evidence="1 2" id="KW-0732">Signal</keyword>
<evidence type="ECO:0000256" key="1">
    <source>
        <dbReference type="ARBA" id="ARBA00022729"/>
    </source>
</evidence>
<feature type="signal peptide" evidence="2">
    <location>
        <begin position="1"/>
        <end position="22"/>
    </location>
</feature>
<name>A0ABX0XMA1_9SPHN</name>
<gene>
    <name evidence="3" type="ORF">GGR88_001290</name>
</gene>
<dbReference type="SUPFAM" id="SSF56784">
    <property type="entry name" value="HAD-like"/>
    <property type="match status" value="1"/>
</dbReference>
<keyword evidence="4" id="KW-1185">Reference proteome</keyword>
<evidence type="ECO:0000313" key="4">
    <source>
        <dbReference type="Proteomes" id="UP000734218"/>
    </source>
</evidence>
<sequence>MTRRPPWSAARSAALLPLLAVAGCAGTMDGAGAGRAPAPVEAAQENPIPKSLLWLHGSGEAALLARRTFSDMADYVVAAERRRAGGAAVESAVMAPSATLDAPRWTECGSKPAAVIFDVDETAILNTGANYDAATHGDPPFDAARWARWEEGGADLVEPMPGLASALATMRAAGVTVVFNSNREARFAAQAAAAIRGAGLGEAVHGETLFLRGDIAPGSGKDPRRAAIAARYCVLAMAGDQMGDFADAYNDRALSVAARRQRVATAPAGERIGRGWFLLANPAYGPWDRGGLDDLFPADRRWPRPVAPGTPAP</sequence>
<proteinExistence type="predicted"/>
<organism evidence="3 4">
    <name type="scientific">Sphingomonas jejuensis</name>
    <dbReference type="NCBI Taxonomy" id="904715"/>
    <lineage>
        <taxon>Bacteria</taxon>
        <taxon>Pseudomonadati</taxon>
        <taxon>Pseudomonadota</taxon>
        <taxon>Alphaproteobacteria</taxon>
        <taxon>Sphingomonadales</taxon>
        <taxon>Sphingomonadaceae</taxon>
        <taxon>Sphingomonas</taxon>
    </lineage>
</organism>
<evidence type="ECO:0000256" key="2">
    <source>
        <dbReference type="SAM" id="SignalP"/>
    </source>
</evidence>
<dbReference type="InterPro" id="IPR023214">
    <property type="entry name" value="HAD_sf"/>
</dbReference>
<dbReference type="Gene3D" id="3.40.50.1000">
    <property type="entry name" value="HAD superfamily/HAD-like"/>
    <property type="match status" value="1"/>
</dbReference>